<dbReference type="Proteomes" id="UP001066276">
    <property type="component" value="Chromosome 2_1"/>
</dbReference>
<feature type="compositionally biased region" description="Low complexity" evidence="1">
    <location>
        <begin position="1"/>
        <end position="17"/>
    </location>
</feature>
<organism evidence="2 3">
    <name type="scientific">Pleurodeles waltl</name>
    <name type="common">Iberian ribbed newt</name>
    <dbReference type="NCBI Taxonomy" id="8319"/>
    <lineage>
        <taxon>Eukaryota</taxon>
        <taxon>Metazoa</taxon>
        <taxon>Chordata</taxon>
        <taxon>Craniata</taxon>
        <taxon>Vertebrata</taxon>
        <taxon>Euteleostomi</taxon>
        <taxon>Amphibia</taxon>
        <taxon>Batrachia</taxon>
        <taxon>Caudata</taxon>
        <taxon>Salamandroidea</taxon>
        <taxon>Salamandridae</taxon>
        <taxon>Pleurodelinae</taxon>
        <taxon>Pleurodeles</taxon>
    </lineage>
</organism>
<dbReference type="AlphaFoldDB" id="A0AAV7VRH3"/>
<evidence type="ECO:0000313" key="2">
    <source>
        <dbReference type="EMBL" id="KAJ1203294.1"/>
    </source>
</evidence>
<name>A0AAV7VRH3_PLEWA</name>
<evidence type="ECO:0000256" key="1">
    <source>
        <dbReference type="SAM" id="MobiDB-lite"/>
    </source>
</evidence>
<comment type="caution">
    <text evidence="2">The sequence shown here is derived from an EMBL/GenBank/DDBJ whole genome shotgun (WGS) entry which is preliminary data.</text>
</comment>
<protein>
    <submittedName>
        <fullName evidence="2">Uncharacterized protein</fullName>
    </submittedName>
</protein>
<evidence type="ECO:0000313" key="3">
    <source>
        <dbReference type="Proteomes" id="UP001066276"/>
    </source>
</evidence>
<accession>A0AAV7VRH3</accession>
<gene>
    <name evidence="2" type="ORF">NDU88_007082</name>
</gene>
<keyword evidence="3" id="KW-1185">Reference proteome</keyword>
<reference evidence="2" key="1">
    <citation type="journal article" date="2022" name="bioRxiv">
        <title>Sequencing and chromosome-scale assembly of the giantPleurodeles waltlgenome.</title>
        <authorList>
            <person name="Brown T."/>
            <person name="Elewa A."/>
            <person name="Iarovenko S."/>
            <person name="Subramanian E."/>
            <person name="Araus A.J."/>
            <person name="Petzold A."/>
            <person name="Susuki M."/>
            <person name="Suzuki K.-i.T."/>
            <person name="Hayashi T."/>
            <person name="Toyoda A."/>
            <person name="Oliveira C."/>
            <person name="Osipova E."/>
            <person name="Leigh N.D."/>
            <person name="Simon A."/>
            <person name="Yun M.H."/>
        </authorList>
    </citation>
    <scope>NUCLEOTIDE SEQUENCE</scope>
    <source>
        <strain evidence="2">20211129_DDA</strain>
        <tissue evidence="2">Liver</tissue>
    </source>
</reference>
<feature type="region of interest" description="Disordered" evidence="1">
    <location>
        <begin position="1"/>
        <end position="31"/>
    </location>
</feature>
<sequence>MSNISDSKSVSSSIASDSEAETRMGTSAQRDVIPNKNGFLQELMRMKQGKSYQNRKIATSERPGGVEEGQVRLRLAYSQSHLGYTGTPVELAHDTWKPLVDESIEDYVAVLKVLAAKCLPITILSDVTYEKYLSKQLLRHTDVNPKGFGEYDIIMKPF</sequence>
<dbReference type="EMBL" id="JANPWB010000003">
    <property type="protein sequence ID" value="KAJ1203294.1"/>
    <property type="molecule type" value="Genomic_DNA"/>
</dbReference>
<proteinExistence type="predicted"/>